<protein>
    <recommendedName>
        <fullName evidence="3">F-box protein</fullName>
    </recommendedName>
</protein>
<dbReference type="OrthoDB" id="1094363at2759"/>
<evidence type="ECO:0000313" key="2">
    <source>
        <dbReference type="Proteomes" id="UP000824120"/>
    </source>
</evidence>
<dbReference type="InterPro" id="IPR050796">
    <property type="entry name" value="SCF_F-box_component"/>
</dbReference>
<keyword evidence="2" id="KW-1185">Reference proteome</keyword>
<reference evidence="1 2" key="1">
    <citation type="submission" date="2020-09" db="EMBL/GenBank/DDBJ databases">
        <title>De no assembly of potato wild relative species, Solanum commersonii.</title>
        <authorList>
            <person name="Cho K."/>
        </authorList>
    </citation>
    <scope>NUCLEOTIDE SEQUENCE [LARGE SCALE GENOMIC DNA]</scope>
    <source>
        <strain evidence="1">LZ3.2</strain>
        <tissue evidence="1">Leaf</tissue>
    </source>
</reference>
<gene>
    <name evidence="1" type="ORF">H5410_017530</name>
</gene>
<proteinExistence type="predicted"/>
<sequence>MRNSNREEEHSGLSASVEMADDIFMDIISRWPLKFVVQCNILSKNFKGRISHPEFSKILFQCQKVTSIQLIYLVHDGRLIRQFPKISFNPITQSVTTLCFGIEILGSCNGLILFEFERIRCYCVFNPLTGEHQLIPYPNSPRNELKKTGLVVDYPNSDQYKLVTISNIVENSNLFYKFHLLSSEQSVLSDGSVLALDTMKEEAVLIDRPEFIDHFVLSYGKILTSRDMSGSDIWLGRAKDLLTLVCIFRKYIVIGTYDRTSSCWRVSHTLDNFVLGPDGNIIGFPVWIDSKQVSFLVRRPPTQYHDLYEYDTNINVYKNVAVLDTVDYPMYCFHPTLACVHKTPSNYVMTAQQAYIAEKLDNIRRFIIEGTNTLEEAAAAGEGGGLLSLIYFRRSDEIQLKSNFCFLSFSSPPTYCCDSLYWLRSDKKREDAILIDSPEFSSCDVLNET</sequence>
<dbReference type="PANTHER" id="PTHR31672">
    <property type="entry name" value="BNACNNG10540D PROTEIN"/>
    <property type="match status" value="1"/>
</dbReference>
<evidence type="ECO:0008006" key="3">
    <source>
        <dbReference type="Google" id="ProtNLM"/>
    </source>
</evidence>
<dbReference type="EMBL" id="JACXVP010000003">
    <property type="protein sequence ID" value="KAG5617706.1"/>
    <property type="molecule type" value="Genomic_DNA"/>
</dbReference>
<evidence type="ECO:0000313" key="1">
    <source>
        <dbReference type="EMBL" id="KAG5617706.1"/>
    </source>
</evidence>
<dbReference type="AlphaFoldDB" id="A0A9J6A088"/>
<organism evidence="1 2">
    <name type="scientific">Solanum commersonii</name>
    <name type="common">Commerson's wild potato</name>
    <name type="synonym">Commerson's nightshade</name>
    <dbReference type="NCBI Taxonomy" id="4109"/>
    <lineage>
        <taxon>Eukaryota</taxon>
        <taxon>Viridiplantae</taxon>
        <taxon>Streptophyta</taxon>
        <taxon>Embryophyta</taxon>
        <taxon>Tracheophyta</taxon>
        <taxon>Spermatophyta</taxon>
        <taxon>Magnoliopsida</taxon>
        <taxon>eudicotyledons</taxon>
        <taxon>Gunneridae</taxon>
        <taxon>Pentapetalae</taxon>
        <taxon>asterids</taxon>
        <taxon>lamiids</taxon>
        <taxon>Solanales</taxon>
        <taxon>Solanaceae</taxon>
        <taxon>Solanoideae</taxon>
        <taxon>Solaneae</taxon>
        <taxon>Solanum</taxon>
    </lineage>
</organism>
<name>A0A9J6A088_SOLCO</name>
<dbReference type="Proteomes" id="UP000824120">
    <property type="component" value="Chromosome 3"/>
</dbReference>
<comment type="caution">
    <text evidence="1">The sequence shown here is derived from an EMBL/GenBank/DDBJ whole genome shotgun (WGS) entry which is preliminary data.</text>
</comment>
<accession>A0A9J6A088</accession>